<evidence type="ECO:0000313" key="3">
    <source>
        <dbReference type="EMBL" id="SHF97537.1"/>
    </source>
</evidence>
<dbReference type="Proteomes" id="UP000184164">
    <property type="component" value="Unassembled WGS sequence"/>
</dbReference>
<dbReference type="InterPro" id="IPR032508">
    <property type="entry name" value="FecR_C"/>
</dbReference>
<dbReference type="Gene3D" id="2.60.120.1440">
    <property type="match status" value="1"/>
</dbReference>
<dbReference type="Gene3D" id="3.55.50.30">
    <property type="match status" value="1"/>
</dbReference>
<accession>A0A1M5G151</accession>
<proteinExistence type="predicted"/>
<dbReference type="PANTHER" id="PTHR30273">
    <property type="entry name" value="PERIPLASMIC SIGNAL SENSOR AND SIGMA FACTOR ACTIVATOR FECR-RELATED"/>
    <property type="match status" value="1"/>
</dbReference>
<dbReference type="EMBL" id="FQUM01000016">
    <property type="protein sequence ID" value="SHF97537.1"/>
    <property type="molecule type" value="Genomic_DNA"/>
</dbReference>
<dbReference type="InterPro" id="IPR012373">
    <property type="entry name" value="Ferrdict_sens_TM"/>
</dbReference>
<evidence type="ECO:0000259" key="1">
    <source>
        <dbReference type="Pfam" id="PF04773"/>
    </source>
</evidence>
<evidence type="ECO:0000259" key="2">
    <source>
        <dbReference type="Pfam" id="PF16344"/>
    </source>
</evidence>
<feature type="domain" description="FecR protein" evidence="1">
    <location>
        <begin position="135"/>
        <end position="228"/>
    </location>
</feature>
<evidence type="ECO:0000313" key="4">
    <source>
        <dbReference type="Proteomes" id="UP000184164"/>
    </source>
</evidence>
<sequence>MQFFREMREELLIKFLNDECTEDELKDVIHWIKFDSYTDYSKEMGYGQWNNYDYESDAELPEERKLESLLDQIHHKINVKEHYKSEKSVALFTKWMTRVAAVLLLPVLALYIYTITSKPDTISQLEEFSVDSLEIVAPTGSKTFVQFSDGSEVYLNHGSKLKYPQKFAGETRGVVLSGEGYFKIAHNPQKPFVVKTRGVNVKAVGTTFNVYAYPDEKTIATTLVEGKVILEKKAPGITPSPIGSMVPGQHVEYNTENGNINSTIGDIEKYISWKDGKLIFKRDSIARIASRLSRWYSVDIDVADNDAREYTYTATFTDEPLWHILDLLKNAAPIEYEKVPRKRLPDGTYSKQKIIIWKRD</sequence>
<dbReference type="GO" id="GO:0016989">
    <property type="term" value="F:sigma factor antagonist activity"/>
    <property type="evidence" value="ECO:0007669"/>
    <property type="project" value="TreeGrafter"/>
</dbReference>
<dbReference type="STRING" id="1484053.SAMN05444274_11614"/>
<gene>
    <name evidence="3" type="ORF">SAMN05444274_11614</name>
</gene>
<dbReference type="Pfam" id="PF16344">
    <property type="entry name" value="FecR_C"/>
    <property type="match status" value="1"/>
</dbReference>
<dbReference type="PANTHER" id="PTHR30273:SF2">
    <property type="entry name" value="PROTEIN FECR"/>
    <property type="match status" value="1"/>
</dbReference>
<protein>
    <submittedName>
        <fullName evidence="3">FecR family protein</fullName>
    </submittedName>
</protein>
<dbReference type="Pfam" id="PF04773">
    <property type="entry name" value="FecR"/>
    <property type="match status" value="1"/>
</dbReference>
<dbReference type="InterPro" id="IPR006860">
    <property type="entry name" value="FecR"/>
</dbReference>
<keyword evidence="4" id="KW-1185">Reference proteome</keyword>
<name>A0A1M5G151_9BACT</name>
<feature type="domain" description="Protein FecR C-terminal" evidence="2">
    <location>
        <begin position="277"/>
        <end position="338"/>
    </location>
</feature>
<reference evidence="3 4" key="1">
    <citation type="submission" date="2016-11" db="EMBL/GenBank/DDBJ databases">
        <authorList>
            <person name="Jaros S."/>
            <person name="Januszkiewicz K."/>
            <person name="Wedrychowicz H."/>
        </authorList>
    </citation>
    <scope>NUCLEOTIDE SEQUENCE [LARGE SCALE GENOMIC DNA]</scope>
    <source>
        <strain evidence="3 4">DSM 26910</strain>
    </source>
</reference>
<dbReference type="AlphaFoldDB" id="A0A1M5G151"/>
<organism evidence="3 4">
    <name type="scientific">Mariniphaga anaerophila</name>
    <dbReference type="NCBI Taxonomy" id="1484053"/>
    <lineage>
        <taxon>Bacteria</taxon>
        <taxon>Pseudomonadati</taxon>
        <taxon>Bacteroidota</taxon>
        <taxon>Bacteroidia</taxon>
        <taxon>Marinilabiliales</taxon>
        <taxon>Prolixibacteraceae</taxon>
        <taxon>Mariniphaga</taxon>
    </lineage>
</organism>
<dbReference type="PIRSF" id="PIRSF018266">
    <property type="entry name" value="FecR"/>
    <property type="match status" value="1"/>
</dbReference>